<evidence type="ECO:0008006" key="3">
    <source>
        <dbReference type="Google" id="ProtNLM"/>
    </source>
</evidence>
<proteinExistence type="predicted"/>
<gene>
    <name evidence="1" type="ORF">SAMN05660472_00863</name>
</gene>
<dbReference type="Proteomes" id="UP000198718">
    <property type="component" value="Unassembled WGS sequence"/>
</dbReference>
<sequence length="191" mass="22033">MIKSKLTLEDFLAMETLEKKYYDEAYITDALTSYSWYQHWPHCIRCLKHDDQIIGFINLFPVSLEIYQTLLDGTFNDKHLVKEHMDVPRDVSKSYHLFLSCVVIDAPYRKTSALNDLLKDYVTCYETYEAQGFVFESVITDNVTDEGVRFSKTVGLEIVTKSNHNSIICAGSFTAFKEAISQRIQTTSRVV</sequence>
<dbReference type="AlphaFoldDB" id="A0A1G8ZH06"/>
<dbReference type="EMBL" id="FNFP01000001">
    <property type="protein sequence ID" value="SDK14402.1"/>
    <property type="molecule type" value="Genomic_DNA"/>
</dbReference>
<evidence type="ECO:0000313" key="2">
    <source>
        <dbReference type="Proteomes" id="UP000198718"/>
    </source>
</evidence>
<dbReference type="SUPFAM" id="SSF55729">
    <property type="entry name" value="Acyl-CoA N-acyltransferases (Nat)"/>
    <property type="match status" value="1"/>
</dbReference>
<reference evidence="1 2" key="1">
    <citation type="submission" date="2016-10" db="EMBL/GenBank/DDBJ databases">
        <authorList>
            <person name="de Groot N.N."/>
        </authorList>
    </citation>
    <scope>NUCLEOTIDE SEQUENCE [LARGE SCALE GENOMIC DNA]</scope>
    <source>
        <strain evidence="1 2">DSM 18346</strain>
    </source>
</reference>
<accession>A0A1G8ZH06</accession>
<protein>
    <recommendedName>
        <fullName evidence="3">N-acetyltransferase domain-containing protein</fullName>
    </recommendedName>
</protein>
<dbReference type="RefSeq" id="WP_090550746.1">
    <property type="nucleotide sequence ID" value="NZ_FNFP01000001.1"/>
</dbReference>
<dbReference type="Gene3D" id="3.40.630.30">
    <property type="match status" value="1"/>
</dbReference>
<dbReference type="OrthoDB" id="2465744at2"/>
<organism evidence="1 2">
    <name type="scientific">Natronincola ferrireducens</name>
    <dbReference type="NCBI Taxonomy" id="393762"/>
    <lineage>
        <taxon>Bacteria</taxon>
        <taxon>Bacillati</taxon>
        <taxon>Bacillota</taxon>
        <taxon>Clostridia</taxon>
        <taxon>Peptostreptococcales</taxon>
        <taxon>Natronincolaceae</taxon>
        <taxon>Natronincola</taxon>
    </lineage>
</organism>
<evidence type="ECO:0000313" key="1">
    <source>
        <dbReference type="EMBL" id="SDK14402.1"/>
    </source>
</evidence>
<dbReference type="InterPro" id="IPR016181">
    <property type="entry name" value="Acyl_CoA_acyltransferase"/>
</dbReference>
<keyword evidence="2" id="KW-1185">Reference proteome</keyword>
<name>A0A1G8ZH06_9FIRM</name>